<keyword evidence="1" id="KW-0732">Signal</keyword>
<evidence type="ECO:0008006" key="4">
    <source>
        <dbReference type="Google" id="ProtNLM"/>
    </source>
</evidence>
<evidence type="ECO:0000256" key="1">
    <source>
        <dbReference type="SAM" id="SignalP"/>
    </source>
</evidence>
<comment type="caution">
    <text evidence="2">The sequence shown here is derived from an EMBL/GenBank/DDBJ whole genome shotgun (WGS) entry which is preliminary data.</text>
</comment>
<dbReference type="Proteomes" id="UP000242351">
    <property type="component" value="Unassembled WGS sequence"/>
</dbReference>
<proteinExistence type="predicted"/>
<feature type="signal peptide" evidence="1">
    <location>
        <begin position="1"/>
        <end position="19"/>
    </location>
</feature>
<evidence type="ECO:0000313" key="3">
    <source>
        <dbReference type="Proteomes" id="UP000242351"/>
    </source>
</evidence>
<reference evidence="2 3" key="2">
    <citation type="submission" date="2017-12" db="EMBL/GenBank/DDBJ databases">
        <title>Revising the taxonomy of the Acinetobacter lwoffii group: the description of Acinetobacter pseudolwoffii sp. nov. and emended description of Acinetobacter lwoffii.</title>
        <authorList>
            <person name="Nemec A."/>
        </authorList>
    </citation>
    <scope>NUCLEOTIDE SEQUENCE [LARGE SCALE GENOMIC DNA]</scope>
    <source>
        <strain evidence="2 3">ANC 5347</strain>
    </source>
</reference>
<reference evidence="2 3" key="1">
    <citation type="submission" date="2017-11" db="EMBL/GenBank/DDBJ databases">
        <authorList>
            <person name="Han C.G."/>
        </authorList>
    </citation>
    <scope>NUCLEOTIDE SEQUENCE [LARGE SCALE GENOMIC DNA]</scope>
    <source>
        <strain evidence="2 3">ANC 5347</strain>
    </source>
</reference>
<dbReference type="RefSeq" id="WP_100357375.1">
    <property type="nucleotide sequence ID" value="NZ_PGOZ01000003.1"/>
</dbReference>
<feature type="chain" id="PRO_5014177569" description="Flagellar protein FilF" evidence="1">
    <location>
        <begin position="20"/>
        <end position="643"/>
    </location>
</feature>
<dbReference type="PROSITE" id="PS51257">
    <property type="entry name" value="PROKAR_LIPOPROTEIN"/>
    <property type="match status" value="1"/>
</dbReference>
<name>A0A2H9UNH4_9GAMM</name>
<sequence length="643" mass="69793">MKNKILYPFALTTLLAALAGCGGESANVIPEKNNEATTNGTCTAGTDNCVEWGLEYPLDGLNFNCSGDKENTFITLFDSNAGVASGTCQKTDEVEFYIQSFSSSKITLGKLKLSDYATFSTQTQLPRLSVVDIAKGITGRQVNNLDQNDPTVQVAMRLVKILQALAIQEGRIVNPTDVQPLYITEEMRKDLAKVSGNISLTDASFATKIKDFIDVDQISDEAAFATVKKLVTIANAAVYQPEFSLFSTSGVIGSIQSGSDGLVGCNKTPCDIKDQTTKHLFGHFMLITDRQGYTFGSGLQWRDSQLKLPAKNLSSLGGINAELIRNVKPAQMTADPQSSWIHPTSKTITAPYRLNVANNATPLELYRGSLLNDYVIAGKEAFYKMVTGKTQLDASDQASLGAWRLDADGDQYNGSIDLYKIFPISYLDRAVFKTEQNVASREKYIFPMYANLEFKFSDTTVSPVTLGIVIDSNGDVRTNMQSENNLATDPITGCEGDVLDNNLLLNGVQQYRLGTLGRAFVRDKSVSMRLILANVKLGDLNGALVGVDSRIQSSPNSNDSIVIGGALLNLSNVLDTAAGQNGRVTFLNSVGDGVQWANTYASFQKIYNNNNEDETPDDIDLAKRSGGSVEFKLADCYRVKAKA</sequence>
<organism evidence="2 3">
    <name type="scientific">Acinetobacter pseudolwoffii</name>
    <dbReference type="NCBI Taxonomy" id="2053287"/>
    <lineage>
        <taxon>Bacteria</taxon>
        <taxon>Pseudomonadati</taxon>
        <taxon>Pseudomonadota</taxon>
        <taxon>Gammaproteobacteria</taxon>
        <taxon>Moraxellales</taxon>
        <taxon>Moraxellaceae</taxon>
        <taxon>Acinetobacter</taxon>
    </lineage>
</organism>
<evidence type="ECO:0000313" key="2">
    <source>
        <dbReference type="EMBL" id="PJI33286.1"/>
    </source>
</evidence>
<gene>
    <name evidence="2" type="ORF">CU320_04845</name>
</gene>
<protein>
    <recommendedName>
        <fullName evidence="4">Flagellar protein FilF</fullName>
    </recommendedName>
</protein>
<accession>A0A2H9UNH4</accession>
<dbReference type="EMBL" id="PGOZ01000003">
    <property type="protein sequence ID" value="PJI33286.1"/>
    <property type="molecule type" value="Genomic_DNA"/>
</dbReference>
<dbReference type="AlphaFoldDB" id="A0A2H9UNH4"/>